<name>A0A922JK32_CARIL</name>
<keyword evidence="1" id="KW-0472">Membrane</keyword>
<accession>A0A922JK32</accession>
<feature type="transmembrane region" description="Helical" evidence="1">
    <location>
        <begin position="79"/>
        <end position="96"/>
    </location>
</feature>
<dbReference type="AlphaFoldDB" id="A0A922JK32"/>
<keyword evidence="1" id="KW-1133">Transmembrane helix</keyword>
<dbReference type="Proteomes" id="UP000811246">
    <property type="component" value="Chromosome 5"/>
</dbReference>
<dbReference type="EMBL" id="CM031829">
    <property type="protein sequence ID" value="KAG6710528.1"/>
    <property type="molecule type" value="Genomic_DNA"/>
</dbReference>
<sequence>MQWQIYCLYTPKPTCNPSESYSYRTVSTITTAMLFNRSMKHETPQSCALLWQSKFQNQCYYGIDWCVLPIKSALTFKDLVVAMIINGTTLCFFLLSNDYLSLLLRL</sequence>
<protein>
    <submittedName>
        <fullName evidence="2">Uncharacterized protein</fullName>
    </submittedName>
</protein>
<reference evidence="2" key="1">
    <citation type="submission" date="2021-01" db="EMBL/GenBank/DDBJ databases">
        <authorList>
            <person name="Lovell J.T."/>
            <person name="Bentley N."/>
            <person name="Bhattarai G."/>
            <person name="Jenkins J.W."/>
            <person name="Sreedasyam A."/>
            <person name="Alarcon Y."/>
            <person name="Bock C."/>
            <person name="Boston L."/>
            <person name="Carlson J."/>
            <person name="Cervantes K."/>
            <person name="Clermont K."/>
            <person name="Krom N."/>
            <person name="Kubenka K."/>
            <person name="Mamidi S."/>
            <person name="Mattison C."/>
            <person name="Monteros M."/>
            <person name="Pisani C."/>
            <person name="Plott C."/>
            <person name="Rajasekar S."/>
            <person name="Rhein H.S."/>
            <person name="Rohla C."/>
            <person name="Song M."/>
            <person name="Hilaire R.S."/>
            <person name="Shu S."/>
            <person name="Wells L."/>
            <person name="Wang X."/>
            <person name="Webber J."/>
            <person name="Heerema R.J."/>
            <person name="Klein P."/>
            <person name="Conner P."/>
            <person name="Grauke L."/>
            <person name="Grimwood J."/>
            <person name="Schmutz J."/>
            <person name="Randall J.J."/>
        </authorList>
    </citation>
    <scope>NUCLEOTIDE SEQUENCE</scope>
    <source>
        <tissue evidence="2">Leaf</tissue>
    </source>
</reference>
<evidence type="ECO:0000313" key="3">
    <source>
        <dbReference type="Proteomes" id="UP000811246"/>
    </source>
</evidence>
<organism evidence="2 3">
    <name type="scientific">Carya illinoinensis</name>
    <name type="common">Pecan</name>
    <dbReference type="NCBI Taxonomy" id="32201"/>
    <lineage>
        <taxon>Eukaryota</taxon>
        <taxon>Viridiplantae</taxon>
        <taxon>Streptophyta</taxon>
        <taxon>Embryophyta</taxon>
        <taxon>Tracheophyta</taxon>
        <taxon>Spermatophyta</taxon>
        <taxon>Magnoliopsida</taxon>
        <taxon>eudicotyledons</taxon>
        <taxon>Gunneridae</taxon>
        <taxon>Pentapetalae</taxon>
        <taxon>rosids</taxon>
        <taxon>fabids</taxon>
        <taxon>Fagales</taxon>
        <taxon>Juglandaceae</taxon>
        <taxon>Carya</taxon>
    </lineage>
</organism>
<proteinExistence type="predicted"/>
<evidence type="ECO:0000256" key="1">
    <source>
        <dbReference type="SAM" id="Phobius"/>
    </source>
</evidence>
<keyword evidence="1" id="KW-0812">Transmembrane</keyword>
<gene>
    <name evidence="2" type="ORF">I3842_05G007200</name>
</gene>
<comment type="caution">
    <text evidence="2">The sequence shown here is derived from an EMBL/GenBank/DDBJ whole genome shotgun (WGS) entry which is preliminary data.</text>
</comment>
<evidence type="ECO:0000313" key="2">
    <source>
        <dbReference type="EMBL" id="KAG6710528.1"/>
    </source>
</evidence>